<accession>A0A841ASX0</accession>
<dbReference type="GO" id="GO:0016616">
    <property type="term" value="F:oxidoreductase activity, acting on the CH-OH group of donors, NAD or NADP as acceptor"/>
    <property type="evidence" value="ECO:0007669"/>
    <property type="project" value="UniProtKB-ARBA"/>
</dbReference>
<evidence type="ECO:0000313" key="8">
    <source>
        <dbReference type="EMBL" id="MBB5845042.1"/>
    </source>
</evidence>
<name>A0A841ASX0_9MICO</name>
<evidence type="ECO:0000256" key="4">
    <source>
        <dbReference type="PIRSR" id="PIRSR000097-1"/>
    </source>
</evidence>
<evidence type="ECO:0000256" key="1">
    <source>
        <dbReference type="ARBA" id="ARBA00007905"/>
    </source>
</evidence>
<comment type="caution">
    <text evidence="8">The sequence shown here is derived from an EMBL/GenBank/DDBJ whole genome shotgun (WGS) entry which is preliminary data.</text>
</comment>
<feature type="site" description="Lowers pKa of active site Tyr" evidence="6">
    <location>
        <position position="79"/>
    </location>
</feature>
<feature type="active site" description="Proton donor" evidence="4">
    <location>
        <position position="54"/>
    </location>
</feature>
<dbReference type="AlphaFoldDB" id="A0A841ASX0"/>
<dbReference type="PROSITE" id="PS00798">
    <property type="entry name" value="ALDOKETO_REDUCTASE_1"/>
    <property type="match status" value="1"/>
</dbReference>
<proteinExistence type="inferred from homology"/>
<dbReference type="EC" id="1.1.1.346" evidence="8"/>
<evidence type="ECO:0000256" key="2">
    <source>
        <dbReference type="ARBA" id="ARBA00022857"/>
    </source>
</evidence>
<dbReference type="PIRSF" id="PIRSF000097">
    <property type="entry name" value="AKR"/>
    <property type="match status" value="1"/>
</dbReference>
<gene>
    <name evidence="8" type="ORF">HD599_003365</name>
</gene>
<comment type="similarity">
    <text evidence="1">Belongs to the aldo/keto reductase family.</text>
</comment>
<feature type="domain" description="NADP-dependent oxidoreductase" evidence="7">
    <location>
        <begin position="23"/>
        <end position="263"/>
    </location>
</feature>
<dbReference type="Gene3D" id="3.20.20.100">
    <property type="entry name" value="NADP-dependent oxidoreductase domain"/>
    <property type="match status" value="1"/>
</dbReference>
<evidence type="ECO:0000256" key="5">
    <source>
        <dbReference type="PIRSR" id="PIRSR000097-2"/>
    </source>
</evidence>
<dbReference type="InterPro" id="IPR023210">
    <property type="entry name" value="NADP_OxRdtase_dom"/>
</dbReference>
<feature type="binding site" evidence="5">
    <location>
        <position position="112"/>
    </location>
    <ligand>
        <name>substrate</name>
    </ligand>
</feature>
<sequence length="277" mass="30339">MTTSPFSPSLQLADGRAIPQFGLGVYKVDDSLAAHLVEGAIEAGYRHVDTAKLYFNEAGVGAGIRASGVQREEIFVTTKVWNDDQGYDETLRAFDTSLELLGLDYVDLYLIHWPAPAQDRYVETWRALETLKGEGRARSIGVSNFNAPHLDKLLANATETPVINQIELQPWLQQHELRAYNAAHGILTEAWSPLARGRVLDDPTLAAIGEKHGKTPAQVVLRWHVQSGVAVIPKSNSLDRIRENSLIFDFELDAADLAAIAALETGERTGSDPDTVG</sequence>
<organism evidence="8 9">
    <name type="scientific">Conyzicola lurida</name>
    <dbReference type="NCBI Taxonomy" id="1172621"/>
    <lineage>
        <taxon>Bacteria</taxon>
        <taxon>Bacillati</taxon>
        <taxon>Actinomycetota</taxon>
        <taxon>Actinomycetes</taxon>
        <taxon>Micrococcales</taxon>
        <taxon>Microbacteriaceae</taxon>
        <taxon>Conyzicola</taxon>
    </lineage>
</organism>
<evidence type="ECO:0000256" key="6">
    <source>
        <dbReference type="PIRSR" id="PIRSR000097-3"/>
    </source>
</evidence>
<dbReference type="InterPro" id="IPR036812">
    <property type="entry name" value="NAD(P)_OxRdtase_dom_sf"/>
</dbReference>
<dbReference type="InterPro" id="IPR018170">
    <property type="entry name" value="Aldo/ket_reductase_CS"/>
</dbReference>
<dbReference type="RefSeq" id="WP_184239811.1">
    <property type="nucleotide sequence ID" value="NZ_JACHMJ010000001.1"/>
</dbReference>
<keyword evidence="3 8" id="KW-0560">Oxidoreductase</keyword>
<reference evidence="8 9" key="1">
    <citation type="submission" date="2020-08" db="EMBL/GenBank/DDBJ databases">
        <title>Sequencing the genomes of 1000 actinobacteria strains.</title>
        <authorList>
            <person name="Klenk H.-P."/>
        </authorList>
    </citation>
    <scope>NUCLEOTIDE SEQUENCE [LARGE SCALE GENOMIC DNA]</scope>
    <source>
        <strain evidence="8 9">DSM 105784</strain>
    </source>
</reference>
<dbReference type="SUPFAM" id="SSF51430">
    <property type="entry name" value="NAD(P)-linked oxidoreductase"/>
    <property type="match status" value="1"/>
</dbReference>
<evidence type="ECO:0000259" key="7">
    <source>
        <dbReference type="Pfam" id="PF00248"/>
    </source>
</evidence>
<dbReference type="EMBL" id="JACHMJ010000001">
    <property type="protein sequence ID" value="MBB5845042.1"/>
    <property type="molecule type" value="Genomic_DNA"/>
</dbReference>
<keyword evidence="9" id="KW-1185">Reference proteome</keyword>
<dbReference type="InterPro" id="IPR020471">
    <property type="entry name" value="AKR"/>
</dbReference>
<dbReference type="FunFam" id="3.20.20.100:FF:000015">
    <property type="entry name" value="Oxidoreductase, aldo/keto reductase family"/>
    <property type="match status" value="1"/>
</dbReference>
<dbReference type="PANTHER" id="PTHR43827:SF3">
    <property type="entry name" value="NADP-DEPENDENT OXIDOREDUCTASE DOMAIN-CONTAINING PROTEIN"/>
    <property type="match status" value="1"/>
</dbReference>
<dbReference type="PANTHER" id="PTHR43827">
    <property type="entry name" value="2,5-DIKETO-D-GLUCONIC ACID REDUCTASE"/>
    <property type="match status" value="1"/>
</dbReference>
<evidence type="ECO:0000313" key="9">
    <source>
        <dbReference type="Proteomes" id="UP000536685"/>
    </source>
</evidence>
<dbReference type="PROSITE" id="PS00062">
    <property type="entry name" value="ALDOKETO_REDUCTASE_2"/>
    <property type="match status" value="1"/>
</dbReference>
<evidence type="ECO:0000256" key="3">
    <source>
        <dbReference type="ARBA" id="ARBA00023002"/>
    </source>
</evidence>
<protein>
    <submittedName>
        <fullName evidence="8">2,5-diketo-D-gluconate reductase A</fullName>
        <ecNumber evidence="8">1.1.1.346</ecNumber>
    </submittedName>
</protein>
<dbReference type="Proteomes" id="UP000536685">
    <property type="component" value="Unassembled WGS sequence"/>
</dbReference>
<dbReference type="Pfam" id="PF00248">
    <property type="entry name" value="Aldo_ket_red"/>
    <property type="match status" value="1"/>
</dbReference>
<dbReference type="PRINTS" id="PR00069">
    <property type="entry name" value="ALDKETRDTASE"/>
</dbReference>
<keyword evidence="2" id="KW-0521">NADP</keyword>